<dbReference type="InterPro" id="IPR003945">
    <property type="entry name" value="NU5C-like"/>
</dbReference>
<dbReference type="GO" id="GO:0008137">
    <property type="term" value="F:NADH dehydrogenase (ubiquinone) activity"/>
    <property type="evidence" value="ECO:0007669"/>
    <property type="project" value="UniProtKB-EC"/>
</dbReference>
<dbReference type="InterPro" id="IPR001750">
    <property type="entry name" value="ND/Mrp_TM"/>
</dbReference>
<dbReference type="GO" id="GO:0016020">
    <property type="term" value="C:membrane"/>
    <property type="evidence" value="ECO:0007669"/>
    <property type="project" value="UniProtKB-SubCell"/>
</dbReference>
<reference evidence="10" key="1">
    <citation type="journal article" date="2020" name="Sci. Rep.">
        <title>Divergence across mitochondrial genomes of sympatric members of the Schistosoma indicum group and clues into the evolution of Schistosoma spindale.</title>
        <authorList>
            <person name="Jones B.P."/>
            <person name="Norman B.F."/>
            <person name="Borrett H.E."/>
            <person name="Attwood S.W."/>
            <person name="Mondal M.M.H."/>
            <person name="Walker A.J."/>
            <person name="Webster J.P."/>
            <person name="Jayanthe Rajapakse P.R.V."/>
            <person name="Lawton S.P."/>
        </authorList>
    </citation>
    <scope>NUCLEOTIDE SEQUENCE</scope>
</reference>
<feature type="transmembrane region" description="Helical" evidence="8">
    <location>
        <begin position="278"/>
        <end position="302"/>
    </location>
</feature>
<dbReference type="Pfam" id="PF00361">
    <property type="entry name" value="Proton_antipo_M"/>
    <property type="match status" value="1"/>
</dbReference>
<comment type="subcellular location">
    <subcellularLocation>
        <location evidence="1">Membrane</location>
        <topology evidence="1">Multi-pass membrane protein</topology>
    </subcellularLocation>
</comment>
<dbReference type="GO" id="GO:0015990">
    <property type="term" value="P:electron transport coupled proton transport"/>
    <property type="evidence" value="ECO:0007669"/>
    <property type="project" value="TreeGrafter"/>
</dbReference>
<evidence type="ECO:0000256" key="2">
    <source>
        <dbReference type="ARBA" id="ARBA00012944"/>
    </source>
</evidence>
<keyword evidence="4 8" id="KW-1133">Transmembrane helix</keyword>
<accession>A0A6G9KCE2</accession>
<evidence type="ECO:0000313" key="10">
    <source>
        <dbReference type="EMBL" id="QIQ48864.1"/>
    </source>
</evidence>
<dbReference type="GO" id="GO:0003954">
    <property type="term" value="F:NADH dehydrogenase activity"/>
    <property type="evidence" value="ECO:0007669"/>
    <property type="project" value="TreeGrafter"/>
</dbReference>
<feature type="transmembrane region" description="Helical" evidence="8">
    <location>
        <begin position="401"/>
        <end position="421"/>
    </location>
</feature>
<feature type="transmembrane region" description="Helical" evidence="8">
    <location>
        <begin position="47"/>
        <end position="69"/>
    </location>
</feature>
<feature type="transmembrane region" description="Helical" evidence="8">
    <location>
        <begin position="364"/>
        <end position="389"/>
    </location>
</feature>
<evidence type="ECO:0000256" key="1">
    <source>
        <dbReference type="ARBA" id="ARBA00004141"/>
    </source>
</evidence>
<feature type="transmembrane region" description="Helical" evidence="8">
    <location>
        <begin position="254"/>
        <end position="272"/>
    </location>
</feature>
<protein>
    <recommendedName>
        <fullName evidence="2">NADH:ubiquinone reductase (H(+)-translocating)</fullName>
        <ecNumber evidence="2">7.1.1.2</ecNumber>
    </recommendedName>
    <alternativeName>
        <fullName evidence="6">NADH dehydrogenase subunit 5</fullName>
    </alternativeName>
</protein>
<dbReference type="PRINTS" id="PR01434">
    <property type="entry name" value="NADHDHGNASE5"/>
</dbReference>
<evidence type="ECO:0000256" key="8">
    <source>
        <dbReference type="SAM" id="Phobius"/>
    </source>
</evidence>
<comment type="catalytic activity">
    <reaction evidence="7">
        <text>a ubiquinone + NADH + 5 H(+)(in) = a ubiquinol + NAD(+) + 4 H(+)(out)</text>
        <dbReference type="Rhea" id="RHEA:29091"/>
        <dbReference type="Rhea" id="RHEA-COMP:9565"/>
        <dbReference type="Rhea" id="RHEA-COMP:9566"/>
        <dbReference type="ChEBI" id="CHEBI:15378"/>
        <dbReference type="ChEBI" id="CHEBI:16389"/>
        <dbReference type="ChEBI" id="CHEBI:17976"/>
        <dbReference type="ChEBI" id="CHEBI:57540"/>
        <dbReference type="ChEBI" id="CHEBI:57945"/>
        <dbReference type="EC" id="7.1.1.2"/>
    </reaction>
</comment>
<feature type="transmembrane region" description="Helical" evidence="8">
    <location>
        <begin position="506"/>
        <end position="527"/>
    </location>
</feature>
<keyword evidence="5 8" id="KW-0472">Membrane</keyword>
<feature type="transmembrane region" description="Helical" evidence="8">
    <location>
        <begin position="156"/>
        <end position="183"/>
    </location>
</feature>
<dbReference type="AlphaFoldDB" id="A0A6G9KCE2"/>
<evidence type="ECO:0000259" key="9">
    <source>
        <dbReference type="Pfam" id="PF00361"/>
    </source>
</evidence>
<evidence type="ECO:0000256" key="4">
    <source>
        <dbReference type="ARBA" id="ARBA00022989"/>
    </source>
</evidence>
<dbReference type="PANTHER" id="PTHR42829">
    <property type="entry name" value="NADH-UBIQUINONE OXIDOREDUCTASE CHAIN 5"/>
    <property type="match status" value="1"/>
</dbReference>
<sequence>MIFVLVVLVGLMIVFVNVDVGGSVNYCFSLVGDIFDGLSFQYNSSWSLNLLVMLLICSILSVSYVFHYLRNWCESILLVLIMIIFSLIMMMLMLSGNLFSTLILWEYLGLVSFFLILYYGFWFSYRGGAITLVCSRFGDVALFFLLGYSANYGGGLSLIVVGFLLWLVVSSKSALFPFTSWLLEAMRAPTPVSSLVHSSTLVAAGVWFYLNYVGLLGFLVFDYSWIVSFILVSSVLSVIVSGVCSLVCNDIKQIVALSTCSNISWIVVMLLLGENSLALVQLIVHGLTKCMVFIIVGDYISCSSGGQIINQLVVSIIGSIREFIFVFFLVIGLSGFPFIGLYFGKHLFIGSMYSVNLSNLGLDLVLGFCFMLSMIYSVRFMLILDGYGVNCVSSVRCLYKLSWLFLLFGSLIGIYLCFLEVDGCFHLYSLDSIYLLICLSLGFSFGVYLSYFYIYKDWLSNLMGLDIVVWLFSKCMVVLTNLYQLILFRWEMGLFEWVCSIINVSITRWCFNLVLLNLSVIIVVFSII</sequence>
<feature type="transmembrane region" description="Helical" evidence="8">
    <location>
        <begin position="467"/>
        <end position="486"/>
    </location>
</feature>
<keyword evidence="3 8" id="KW-0812">Transmembrane</keyword>
<evidence type="ECO:0000256" key="6">
    <source>
        <dbReference type="ARBA" id="ARBA00031027"/>
    </source>
</evidence>
<dbReference type="PANTHER" id="PTHR42829:SF2">
    <property type="entry name" value="NADH-UBIQUINONE OXIDOREDUCTASE CHAIN 5"/>
    <property type="match status" value="1"/>
</dbReference>
<feature type="domain" description="NADH:quinone oxidoreductase/Mrp antiporter transmembrane" evidence="9">
    <location>
        <begin position="95"/>
        <end position="360"/>
    </location>
</feature>
<feature type="transmembrane region" description="Helical" evidence="8">
    <location>
        <begin position="195"/>
        <end position="219"/>
    </location>
</feature>
<organism evidence="10">
    <name type="scientific">Schistosoma spindalis</name>
    <name type="common">Parasitic worm</name>
    <dbReference type="NCBI Taxonomy" id="6189"/>
    <lineage>
        <taxon>Eukaryota</taxon>
        <taxon>Metazoa</taxon>
        <taxon>Spiralia</taxon>
        <taxon>Lophotrochozoa</taxon>
        <taxon>Platyhelminthes</taxon>
        <taxon>Trematoda</taxon>
        <taxon>Digenea</taxon>
        <taxon>Strigeidida</taxon>
        <taxon>Schistosomatoidea</taxon>
        <taxon>Schistosomatidae</taxon>
        <taxon>Schistosoma</taxon>
    </lineage>
</organism>
<keyword evidence="10" id="KW-0496">Mitochondrion</keyword>
<proteinExistence type="predicted"/>
<feature type="transmembrane region" description="Helical" evidence="8">
    <location>
        <begin position="433"/>
        <end position="455"/>
    </location>
</feature>
<dbReference type="EC" id="7.1.1.2" evidence="2"/>
<feature type="transmembrane region" description="Helical" evidence="8">
    <location>
        <begin position="129"/>
        <end position="150"/>
    </location>
</feature>
<dbReference type="EMBL" id="MN637820">
    <property type="protein sequence ID" value="QIQ48864.1"/>
    <property type="molecule type" value="Genomic_DNA"/>
</dbReference>
<feature type="transmembrane region" description="Helical" evidence="8">
    <location>
        <begin position="76"/>
        <end position="96"/>
    </location>
</feature>
<feature type="transmembrane region" description="Helical" evidence="8">
    <location>
        <begin position="323"/>
        <end position="344"/>
    </location>
</feature>
<dbReference type="GO" id="GO:0042773">
    <property type="term" value="P:ATP synthesis coupled electron transport"/>
    <property type="evidence" value="ECO:0007669"/>
    <property type="project" value="InterPro"/>
</dbReference>
<evidence type="ECO:0000256" key="7">
    <source>
        <dbReference type="ARBA" id="ARBA00049551"/>
    </source>
</evidence>
<geneLocation type="mitochondrion" evidence="10"/>
<name>A0A6G9KCE2_SCHSI</name>
<feature type="transmembrane region" description="Helical" evidence="8">
    <location>
        <begin position="225"/>
        <end position="247"/>
    </location>
</feature>
<evidence type="ECO:0000256" key="3">
    <source>
        <dbReference type="ARBA" id="ARBA00022692"/>
    </source>
</evidence>
<feature type="transmembrane region" description="Helical" evidence="8">
    <location>
        <begin position="102"/>
        <end position="122"/>
    </location>
</feature>
<gene>
    <name evidence="10" type="primary">ND5</name>
</gene>
<evidence type="ECO:0000256" key="5">
    <source>
        <dbReference type="ARBA" id="ARBA00023136"/>
    </source>
</evidence>